<keyword evidence="2" id="KW-1185">Reference proteome</keyword>
<reference evidence="1 2" key="1">
    <citation type="submission" date="2014-06" db="EMBL/GenBank/DDBJ databases">
        <title>Evolutionary Origins and Diversification of the Mycorrhizal Mutualists.</title>
        <authorList>
            <consortium name="DOE Joint Genome Institute"/>
            <consortium name="Mycorrhizal Genomics Consortium"/>
            <person name="Kohler A."/>
            <person name="Kuo A."/>
            <person name="Nagy L.G."/>
            <person name="Floudas D."/>
            <person name="Copeland A."/>
            <person name="Barry K.W."/>
            <person name="Cichocki N."/>
            <person name="Veneault-Fourrey C."/>
            <person name="LaButti K."/>
            <person name="Lindquist E.A."/>
            <person name="Lipzen A."/>
            <person name="Lundell T."/>
            <person name="Morin E."/>
            <person name="Murat C."/>
            <person name="Riley R."/>
            <person name="Ohm R."/>
            <person name="Sun H."/>
            <person name="Tunlid A."/>
            <person name="Henrissat B."/>
            <person name="Grigoriev I.V."/>
            <person name="Hibbett D.S."/>
            <person name="Martin F."/>
        </authorList>
    </citation>
    <scope>NUCLEOTIDE SEQUENCE [LARGE SCALE GENOMIC DNA]</scope>
    <source>
        <strain evidence="1 2">SS14</strain>
    </source>
</reference>
<dbReference type="Proteomes" id="UP000054279">
    <property type="component" value="Unassembled WGS sequence"/>
</dbReference>
<protein>
    <submittedName>
        <fullName evidence="1">Uncharacterized protein</fullName>
    </submittedName>
</protein>
<dbReference type="AlphaFoldDB" id="A0A0C9V529"/>
<accession>A0A0C9V529</accession>
<evidence type="ECO:0000313" key="2">
    <source>
        <dbReference type="Proteomes" id="UP000054279"/>
    </source>
</evidence>
<sequence length="198" mass="21340">MVRNLYKRNHVRSSLYRIPTFLTPIPSASPSAPAQLPTHCPPPSLTPLSALLQALRSPTDPSPILLTLQCSLHRVIVGAMGECTLQPNGAITGDTGRDGPIQNAQAVHKTRETTLKYTSKVFAVLSKLGEWKIEFKTIKGASPSSTYNLTTTYINSLPKHPMPSTSASPRLRSNVTHSPTVCCAIPITQASDETKASL</sequence>
<evidence type="ECO:0000313" key="1">
    <source>
        <dbReference type="EMBL" id="KIJ32541.1"/>
    </source>
</evidence>
<proteinExistence type="predicted"/>
<dbReference type="HOGENOM" id="CLU_1378910_0_0_1"/>
<dbReference type="EMBL" id="KN837225">
    <property type="protein sequence ID" value="KIJ32541.1"/>
    <property type="molecule type" value="Genomic_DNA"/>
</dbReference>
<organism evidence="1 2">
    <name type="scientific">Sphaerobolus stellatus (strain SS14)</name>
    <dbReference type="NCBI Taxonomy" id="990650"/>
    <lineage>
        <taxon>Eukaryota</taxon>
        <taxon>Fungi</taxon>
        <taxon>Dikarya</taxon>
        <taxon>Basidiomycota</taxon>
        <taxon>Agaricomycotina</taxon>
        <taxon>Agaricomycetes</taxon>
        <taxon>Phallomycetidae</taxon>
        <taxon>Geastrales</taxon>
        <taxon>Sphaerobolaceae</taxon>
        <taxon>Sphaerobolus</taxon>
    </lineage>
</organism>
<name>A0A0C9V529_SPHS4</name>
<gene>
    <name evidence="1" type="ORF">M422DRAFT_265556</name>
</gene>